<keyword evidence="2" id="KW-0472">Membrane</keyword>
<evidence type="ECO:0000313" key="4">
    <source>
        <dbReference type="Proteomes" id="UP000039865"/>
    </source>
</evidence>
<gene>
    <name evidence="3" type="primary">Contig7718.g8230</name>
    <name evidence="3" type="ORF">STYLEM_11232</name>
</gene>
<reference evidence="3 4" key="1">
    <citation type="submission" date="2014-06" db="EMBL/GenBank/DDBJ databases">
        <authorList>
            <person name="Swart Estienne"/>
        </authorList>
    </citation>
    <scope>NUCLEOTIDE SEQUENCE [LARGE SCALE GENOMIC DNA]</scope>
    <source>
        <strain evidence="3 4">130c</strain>
    </source>
</reference>
<protein>
    <recommendedName>
        <fullName evidence="5">LITAF domain-containing protein</fullName>
    </recommendedName>
</protein>
<dbReference type="EMBL" id="CCKQ01010663">
    <property type="protein sequence ID" value="CDW82203.1"/>
    <property type="molecule type" value="Genomic_DNA"/>
</dbReference>
<dbReference type="InParanoid" id="A0A078AMU8"/>
<evidence type="ECO:0000313" key="3">
    <source>
        <dbReference type="EMBL" id="CDW82203.1"/>
    </source>
</evidence>
<keyword evidence="4" id="KW-1185">Reference proteome</keyword>
<keyword evidence="2" id="KW-1133">Transmembrane helix</keyword>
<evidence type="ECO:0000256" key="2">
    <source>
        <dbReference type="SAM" id="Phobius"/>
    </source>
</evidence>
<feature type="region of interest" description="Disordered" evidence="1">
    <location>
        <begin position="1"/>
        <end position="89"/>
    </location>
</feature>
<sequence length="212" mass="24550">MSQDKKQLNHKEEKQGLLENQPDSKTNQNQKYQINSSNPQNPEQNKNVEQEMAVINPNNRQRYNDEGDLESDDEEEQYGQNAKQGAQTGKKLKKSKYYEELPQVPTKIKCPHCKVVVQTRVKRNKTQQCKKFFYYFMMGLLMITCFVFVLFYFILYTVICGRNNQGSKCDCFDTETGCCCFKGLCKGSGKCAPKVTYFHYCQKCNKIIGSSN</sequence>
<feature type="compositionally biased region" description="Polar residues" evidence="1">
    <location>
        <begin position="78"/>
        <end position="87"/>
    </location>
</feature>
<keyword evidence="2" id="KW-0812">Transmembrane</keyword>
<dbReference type="AlphaFoldDB" id="A0A078AMU8"/>
<name>A0A078AMU8_STYLE</name>
<feature type="compositionally biased region" description="Polar residues" evidence="1">
    <location>
        <begin position="21"/>
        <end position="47"/>
    </location>
</feature>
<proteinExistence type="predicted"/>
<dbReference type="Proteomes" id="UP000039865">
    <property type="component" value="Unassembled WGS sequence"/>
</dbReference>
<evidence type="ECO:0008006" key="5">
    <source>
        <dbReference type="Google" id="ProtNLM"/>
    </source>
</evidence>
<feature type="transmembrane region" description="Helical" evidence="2">
    <location>
        <begin position="132"/>
        <end position="159"/>
    </location>
</feature>
<evidence type="ECO:0000256" key="1">
    <source>
        <dbReference type="SAM" id="MobiDB-lite"/>
    </source>
</evidence>
<organism evidence="3 4">
    <name type="scientific">Stylonychia lemnae</name>
    <name type="common">Ciliate</name>
    <dbReference type="NCBI Taxonomy" id="5949"/>
    <lineage>
        <taxon>Eukaryota</taxon>
        <taxon>Sar</taxon>
        <taxon>Alveolata</taxon>
        <taxon>Ciliophora</taxon>
        <taxon>Intramacronucleata</taxon>
        <taxon>Spirotrichea</taxon>
        <taxon>Stichotrichia</taxon>
        <taxon>Sporadotrichida</taxon>
        <taxon>Oxytrichidae</taxon>
        <taxon>Stylonychinae</taxon>
        <taxon>Stylonychia</taxon>
    </lineage>
</organism>
<feature type="compositionally biased region" description="Basic and acidic residues" evidence="1">
    <location>
        <begin position="1"/>
        <end position="16"/>
    </location>
</feature>
<accession>A0A078AMU8</accession>
<feature type="compositionally biased region" description="Acidic residues" evidence="1">
    <location>
        <begin position="66"/>
        <end position="77"/>
    </location>
</feature>